<feature type="compositionally biased region" description="Basic and acidic residues" evidence="10">
    <location>
        <begin position="692"/>
        <end position="701"/>
    </location>
</feature>
<feature type="domain" description="SH2" evidence="11">
    <location>
        <begin position="312"/>
        <end position="410"/>
    </location>
</feature>
<evidence type="ECO:0000256" key="2">
    <source>
        <dbReference type="ARBA" id="ARBA00022741"/>
    </source>
</evidence>
<dbReference type="PROSITE" id="PS00107">
    <property type="entry name" value="PROTEIN_KINASE_ATP"/>
    <property type="match status" value="1"/>
</dbReference>
<evidence type="ECO:0000313" key="14">
    <source>
        <dbReference type="Proteomes" id="UP001201812"/>
    </source>
</evidence>
<feature type="binding site" evidence="8">
    <location>
        <position position="453"/>
    </location>
    <ligand>
        <name>ATP</name>
        <dbReference type="ChEBI" id="CHEBI:30616"/>
    </ligand>
</feature>
<evidence type="ECO:0000256" key="5">
    <source>
        <dbReference type="ARBA" id="ARBA00023137"/>
    </source>
</evidence>
<dbReference type="InterPro" id="IPR017441">
    <property type="entry name" value="Protein_kinase_ATP_BS"/>
</dbReference>
<keyword evidence="7" id="KW-0727">SH2 domain</keyword>
<dbReference type="InterPro" id="IPR000980">
    <property type="entry name" value="SH2"/>
</dbReference>
<keyword evidence="4 8" id="KW-0067">ATP-binding</keyword>
<dbReference type="InterPro" id="IPR001245">
    <property type="entry name" value="Ser-Thr/Tyr_kinase_cat_dom"/>
</dbReference>
<dbReference type="CDD" id="cd00192">
    <property type="entry name" value="PTKc"/>
    <property type="match status" value="1"/>
</dbReference>
<dbReference type="Gene3D" id="3.30.200.20">
    <property type="entry name" value="Phosphorylase Kinase, domain 1"/>
    <property type="match status" value="1"/>
</dbReference>
<dbReference type="InterPro" id="IPR011009">
    <property type="entry name" value="Kinase-like_dom_sf"/>
</dbReference>
<feature type="compositionally biased region" description="Basic and acidic residues" evidence="10">
    <location>
        <begin position="231"/>
        <end position="247"/>
    </location>
</feature>
<feature type="region of interest" description="Disordered" evidence="10">
    <location>
        <begin position="692"/>
        <end position="879"/>
    </location>
</feature>
<sequence length="879" mass="99875">MTTKTMLSMKALKEEEGENFRKTRELESKLWVNKEPWQYTPKMINPIAMLDPQHIAVKMGKDAFHKVCICLKSALKQMALSCSLNKDLVTAMLSNLQIAFSTTRGIWFCVVGTSFTYALATSTMEYALFKIGADLKVLIWSHPEKVSLKEKPAKSPVAHATSPASSTAKSPGAATLQSTKNRKLSKSPGLMGRLSSRIQKMSMKKNKAAKSPKPTPKPAPRVPQRIFLRIMDAEKSSNKVDIKKEQSTDDNPDERDSAIPSRNSSSYDKCGRGSNQKSVDRAVNESKSKDAKSPNKTKSKSSLEKERTESDYYHGLLPAEDMQSLLKENGDFCVRTTEIVSGSDRTKCLSVRWDDKIRHFVIIQTPAKMWTLDMLSENSPQFVSIEGLIDFHTQCKQPFSSYQCRLFSPVPRQVWEFRHSQIELRKKLGEGAFGEVYSGYVNKDKKRYKAAIKTIKCAHVTKAKIEESMMEARLMRRLSHPNIVRFYGVAAEEEPLMVLMELVKGGSLDNYLEEKNDSISMDERLKMCSNVSDGLEYLHKKGILHRDMASRNCLYDEQNVKISDFGMSRLAKEYAMVKHERAPVCWMAPEVLITKKYTPPSDVWATGVLFWEIFHNGKEPYDGWPFGKVRTQVVKANYRLSFPDSIPKEMKELVPRIWIADPLKRITAEELARAFRKLLSRQISNFSLKENDVENKDEETKLPPTSAAMINDAETSKRESRRDMVEIAQPAKTPTKATNRQPFEKGMKGSELKASGKCKTKGDSRVSICQQVAVQSEVPKQNRRQSSIEKSKETKAQTNALFKDKFIPEDASERSQRTLKPKHRNRASVGNPNNKMRKESSVARNQVQIKKKKKRRERHFGSVSISNRSSRGGKDRKHQ</sequence>
<organism evidence="13 14">
    <name type="scientific">Ditylenchus destructor</name>
    <dbReference type="NCBI Taxonomy" id="166010"/>
    <lineage>
        <taxon>Eukaryota</taxon>
        <taxon>Metazoa</taxon>
        <taxon>Ecdysozoa</taxon>
        <taxon>Nematoda</taxon>
        <taxon>Chromadorea</taxon>
        <taxon>Rhabditida</taxon>
        <taxon>Tylenchina</taxon>
        <taxon>Tylenchomorpha</taxon>
        <taxon>Sphaerularioidea</taxon>
        <taxon>Anguinidae</taxon>
        <taxon>Anguininae</taxon>
        <taxon>Ditylenchus</taxon>
    </lineage>
</organism>
<dbReference type="PROSITE" id="PS50011">
    <property type="entry name" value="PROTEIN_KINASE_DOM"/>
    <property type="match status" value="1"/>
</dbReference>
<feature type="domain" description="Protein kinase" evidence="12">
    <location>
        <begin position="422"/>
        <end position="679"/>
    </location>
</feature>
<feature type="compositionally biased region" description="Basic and acidic residues" evidence="10">
    <location>
        <begin position="802"/>
        <end position="816"/>
    </location>
</feature>
<dbReference type="InterPro" id="IPR036860">
    <property type="entry name" value="SH2_dom_sf"/>
</dbReference>
<dbReference type="InterPro" id="IPR050198">
    <property type="entry name" value="Non-receptor_tyrosine_kinases"/>
</dbReference>
<dbReference type="AlphaFoldDB" id="A0AAD4NDJ6"/>
<dbReference type="Gene3D" id="1.10.510.10">
    <property type="entry name" value="Transferase(Phosphotransferase) domain 1"/>
    <property type="match status" value="1"/>
</dbReference>
<feature type="compositionally biased region" description="Basic and acidic residues" evidence="10">
    <location>
        <begin position="714"/>
        <end position="725"/>
    </location>
</feature>
<keyword evidence="3 9" id="KW-0418">Kinase</keyword>
<dbReference type="EC" id="2.7.10.2" evidence="9"/>
<feature type="compositionally biased region" description="Basic and acidic residues" evidence="10">
    <location>
        <begin position="278"/>
        <end position="293"/>
    </location>
</feature>
<dbReference type="PANTHER" id="PTHR24418">
    <property type="entry name" value="TYROSINE-PROTEIN KINASE"/>
    <property type="match status" value="1"/>
</dbReference>
<evidence type="ECO:0000256" key="8">
    <source>
        <dbReference type="PROSITE-ProRule" id="PRU10141"/>
    </source>
</evidence>
<dbReference type="SUPFAM" id="SSF55550">
    <property type="entry name" value="SH2 domain"/>
    <property type="match status" value="1"/>
</dbReference>
<dbReference type="CDD" id="cd10361">
    <property type="entry name" value="SH2_Fps_family"/>
    <property type="match status" value="1"/>
</dbReference>
<comment type="catalytic activity">
    <reaction evidence="6 9">
        <text>L-tyrosyl-[protein] + ATP = O-phospho-L-tyrosyl-[protein] + ADP + H(+)</text>
        <dbReference type="Rhea" id="RHEA:10596"/>
        <dbReference type="Rhea" id="RHEA-COMP:10136"/>
        <dbReference type="Rhea" id="RHEA-COMP:20101"/>
        <dbReference type="ChEBI" id="CHEBI:15378"/>
        <dbReference type="ChEBI" id="CHEBI:30616"/>
        <dbReference type="ChEBI" id="CHEBI:46858"/>
        <dbReference type="ChEBI" id="CHEBI:61978"/>
        <dbReference type="ChEBI" id="CHEBI:456216"/>
        <dbReference type="EC" id="2.7.10.2"/>
    </reaction>
</comment>
<dbReference type="Gene3D" id="3.30.505.10">
    <property type="entry name" value="SH2 domain"/>
    <property type="match status" value="1"/>
</dbReference>
<evidence type="ECO:0000256" key="6">
    <source>
        <dbReference type="ARBA" id="ARBA00051245"/>
    </source>
</evidence>
<evidence type="ECO:0000256" key="10">
    <source>
        <dbReference type="SAM" id="MobiDB-lite"/>
    </source>
</evidence>
<feature type="compositionally biased region" description="Basic residues" evidence="10">
    <location>
        <begin position="849"/>
        <end position="858"/>
    </location>
</feature>
<evidence type="ECO:0000256" key="7">
    <source>
        <dbReference type="PROSITE-ProRule" id="PRU00191"/>
    </source>
</evidence>
<evidence type="ECO:0000259" key="11">
    <source>
        <dbReference type="PROSITE" id="PS50001"/>
    </source>
</evidence>
<keyword evidence="2 8" id="KW-0547">Nucleotide-binding</keyword>
<evidence type="ECO:0000256" key="1">
    <source>
        <dbReference type="ARBA" id="ARBA00022679"/>
    </source>
</evidence>
<dbReference type="SMART" id="SM00252">
    <property type="entry name" value="SH2"/>
    <property type="match status" value="1"/>
</dbReference>
<dbReference type="GO" id="GO:0005524">
    <property type="term" value="F:ATP binding"/>
    <property type="evidence" value="ECO:0007669"/>
    <property type="project" value="UniProtKB-UniRule"/>
</dbReference>
<dbReference type="PRINTS" id="PR00109">
    <property type="entry name" value="TYRKINASE"/>
</dbReference>
<feature type="region of interest" description="Disordered" evidence="10">
    <location>
        <begin position="150"/>
        <end position="309"/>
    </location>
</feature>
<protein>
    <recommendedName>
        <fullName evidence="9">Tyrosine-protein kinase</fullName>
        <ecNumber evidence="9">2.7.10.2</ecNumber>
    </recommendedName>
</protein>
<keyword evidence="1 9" id="KW-0808">Transferase</keyword>
<keyword evidence="5 9" id="KW-0829">Tyrosine-protein kinase</keyword>
<dbReference type="InterPro" id="IPR035849">
    <property type="entry name" value="Fes/Fps/Fer_SH2"/>
</dbReference>
<dbReference type="InterPro" id="IPR008266">
    <property type="entry name" value="Tyr_kinase_AS"/>
</dbReference>
<evidence type="ECO:0000256" key="9">
    <source>
        <dbReference type="RuleBase" id="RU362096"/>
    </source>
</evidence>
<feature type="compositionally biased region" description="Low complexity" evidence="10">
    <location>
        <begin position="155"/>
        <end position="175"/>
    </location>
</feature>
<accession>A0AAD4NDJ6</accession>
<evidence type="ECO:0000259" key="12">
    <source>
        <dbReference type="PROSITE" id="PS50011"/>
    </source>
</evidence>
<dbReference type="InterPro" id="IPR000719">
    <property type="entry name" value="Prot_kinase_dom"/>
</dbReference>
<dbReference type="Proteomes" id="UP001201812">
    <property type="component" value="Unassembled WGS sequence"/>
</dbReference>
<feature type="compositionally biased region" description="Basic and acidic residues" evidence="10">
    <location>
        <begin position="742"/>
        <end position="751"/>
    </location>
</feature>
<dbReference type="SUPFAM" id="SSF56112">
    <property type="entry name" value="Protein kinase-like (PK-like)"/>
    <property type="match status" value="1"/>
</dbReference>
<feature type="compositionally biased region" description="Basic residues" evidence="10">
    <location>
        <begin position="817"/>
        <end position="826"/>
    </location>
</feature>
<feature type="compositionally biased region" description="Basic and acidic residues" evidence="10">
    <location>
        <begin position="786"/>
        <end position="795"/>
    </location>
</feature>
<gene>
    <name evidence="13" type="ORF">DdX_02990</name>
</gene>
<evidence type="ECO:0000313" key="13">
    <source>
        <dbReference type="EMBL" id="KAI1726278.1"/>
    </source>
</evidence>
<feature type="compositionally biased region" description="Polar residues" evidence="10">
    <location>
        <begin position="260"/>
        <end position="277"/>
    </location>
</feature>
<comment type="caution">
    <text evidence="13">The sequence shown here is derived from an EMBL/GenBank/DDBJ whole genome shotgun (WGS) entry which is preliminary data.</text>
</comment>
<dbReference type="GO" id="GO:0004715">
    <property type="term" value="F:non-membrane spanning protein tyrosine kinase activity"/>
    <property type="evidence" value="ECO:0007669"/>
    <property type="project" value="UniProtKB-EC"/>
</dbReference>
<dbReference type="Pfam" id="PF07714">
    <property type="entry name" value="PK_Tyr_Ser-Thr"/>
    <property type="match status" value="1"/>
</dbReference>
<reference evidence="13" key="1">
    <citation type="submission" date="2022-01" db="EMBL/GenBank/DDBJ databases">
        <title>Genome Sequence Resource for Two Populations of Ditylenchus destructor, the Migratory Endoparasitic Phytonematode.</title>
        <authorList>
            <person name="Zhang H."/>
            <person name="Lin R."/>
            <person name="Xie B."/>
        </authorList>
    </citation>
    <scope>NUCLEOTIDE SEQUENCE</scope>
    <source>
        <strain evidence="13">BazhouSP</strain>
    </source>
</reference>
<dbReference type="PROSITE" id="PS50001">
    <property type="entry name" value="SH2"/>
    <property type="match status" value="1"/>
</dbReference>
<dbReference type="EMBL" id="JAKKPZ010000002">
    <property type="protein sequence ID" value="KAI1726278.1"/>
    <property type="molecule type" value="Genomic_DNA"/>
</dbReference>
<dbReference type="PROSITE" id="PS00109">
    <property type="entry name" value="PROTEIN_KINASE_TYR"/>
    <property type="match status" value="1"/>
</dbReference>
<comment type="similarity">
    <text evidence="9">Belongs to the protein kinase superfamily. Tyr protein kinase family.</text>
</comment>
<evidence type="ECO:0000256" key="4">
    <source>
        <dbReference type="ARBA" id="ARBA00022840"/>
    </source>
</evidence>
<keyword evidence="14" id="KW-1185">Reference proteome</keyword>
<dbReference type="FunFam" id="3.30.200.20:FF:000518">
    <property type="entry name" value="Tyrosine-protein kinase"/>
    <property type="match status" value="1"/>
</dbReference>
<proteinExistence type="inferred from homology"/>
<name>A0AAD4NDJ6_9BILA</name>
<evidence type="ECO:0000256" key="3">
    <source>
        <dbReference type="ARBA" id="ARBA00022777"/>
    </source>
</evidence>